<reference evidence="2 3" key="1">
    <citation type="submission" date="2024-01" db="EMBL/GenBank/DDBJ databases">
        <title>The genomes of 5 underutilized Papilionoideae crops provide insights into root nodulation and disease resistanc.</title>
        <authorList>
            <person name="Yuan L."/>
        </authorList>
    </citation>
    <scope>NUCLEOTIDE SEQUENCE [LARGE SCALE GENOMIC DNA]</scope>
    <source>
        <strain evidence="2">ZHUSHIDOU_FW_LH</strain>
        <tissue evidence="2">Leaf</tissue>
    </source>
</reference>
<organism evidence="2 3">
    <name type="scientific">Crotalaria pallida</name>
    <name type="common">Smooth rattlebox</name>
    <name type="synonym">Crotalaria striata</name>
    <dbReference type="NCBI Taxonomy" id="3830"/>
    <lineage>
        <taxon>Eukaryota</taxon>
        <taxon>Viridiplantae</taxon>
        <taxon>Streptophyta</taxon>
        <taxon>Embryophyta</taxon>
        <taxon>Tracheophyta</taxon>
        <taxon>Spermatophyta</taxon>
        <taxon>Magnoliopsida</taxon>
        <taxon>eudicotyledons</taxon>
        <taxon>Gunneridae</taxon>
        <taxon>Pentapetalae</taxon>
        <taxon>rosids</taxon>
        <taxon>fabids</taxon>
        <taxon>Fabales</taxon>
        <taxon>Fabaceae</taxon>
        <taxon>Papilionoideae</taxon>
        <taxon>50 kb inversion clade</taxon>
        <taxon>genistoids sensu lato</taxon>
        <taxon>core genistoids</taxon>
        <taxon>Crotalarieae</taxon>
        <taxon>Crotalaria</taxon>
    </lineage>
</organism>
<sequence>MVQQTSVQTEREIESNTASKINQSALGKVKQIDSSGGNVILNSSSSDPSVEELELGESQERQWTPCYVCVHEEAKEFTRAFEESEFLKIQ</sequence>
<accession>A0AAN9ICD0</accession>
<gene>
    <name evidence="2" type="ORF">RIF29_15159</name>
</gene>
<dbReference type="Proteomes" id="UP001372338">
    <property type="component" value="Unassembled WGS sequence"/>
</dbReference>
<feature type="compositionally biased region" description="Polar residues" evidence="1">
    <location>
        <begin position="32"/>
        <end position="48"/>
    </location>
</feature>
<comment type="caution">
    <text evidence="2">The sequence shown here is derived from an EMBL/GenBank/DDBJ whole genome shotgun (WGS) entry which is preliminary data.</text>
</comment>
<proteinExistence type="predicted"/>
<dbReference type="AlphaFoldDB" id="A0AAN9ICD0"/>
<feature type="region of interest" description="Disordered" evidence="1">
    <location>
        <begin position="1"/>
        <end position="56"/>
    </location>
</feature>
<dbReference type="EMBL" id="JAYWIO010000003">
    <property type="protein sequence ID" value="KAK7274087.1"/>
    <property type="molecule type" value="Genomic_DNA"/>
</dbReference>
<evidence type="ECO:0000313" key="3">
    <source>
        <dbReference type="Proteomes" id="UP001372338"/>
    </source>
</evidence>
<keyword evidence="3" id="KW-1185">Reference proteome</keyword>
<feature type="compositionally biased region" description="Polar residues" evidence="1">
    <location>
        <begin position="15"/>
        <end position="25"/>
    </location>
</feature>
<evidence type="ECO:0000256" key="1">
    <source>
        <dbReference type="SAM" id="MobiDB-lite"/>
    </source>
</evidence>
<name>A0AAN9ICD0_CROPI</name>
<evidence type="ECO:0000313" key="2">
    <source>
        <dbReference type="EMBL" id="KAK7274087.1"/>
    </source>
</evidence>
<protein>
    <submittedName>
        <fullName evidence="2">Uncharacterized protein</fullName>
    </submittedName>
</protein>